<dbReference type="STRING" id="1227549.SAMN05444007_102354"/>
<dbReference type="Proteomes" id="UP000199379">
    <property type="component" value="Unassembled WGS sequence"/>
</dbReference>
<dbReference type="InterPro" id="IPR006075">
    <property type="entry name" value="Asn/Gln-tRNA_Trfase_suB/E_cat"/>
</dbReference>
<dbReference type="NCBIfam" id="NF004012">
    <property type="entry name" value="PRK05477.1-2"/>
    <property type="match status" value="1"/>
</dbReference>
<dbReference type="SMART" id="SM00845">
    <property type="entry name" value="GatB_Yqey"/>
    <property type="match status" value="1"/>
</dbReference>
<name>A0A1H6TSX8_9RHOB</name>
<sequence length="503" mass="55611">MLDLTYETPKPKTIAGARHDWELVIGMEVHAQVASNAKLFSAASTEFGAEPNSNVSFVDAAMPGMLPVINEYCVEQAVRTGLGLKAEINLKSAFDRKNYFYPDLPQGYQISQLYHPIVGEGEVLVEMGDGTARLVRIERIHMEQDAGKSIHDMDPNMSFVDLNRTGVCLMEIVSRPDIRGPEEAAAYIVKLRQILRYLGTCDGNMQNGNLRADVNVSICRPGDYEKYQETQDFSHLGTRCEIKNMNSMRFIQAAIDHEARRQIAIVEGGGTVDQETRLYDPDKGETRSMRSKEEAHDYRYFPDPDLLPLEIDQDWVDDIQARLPELPDEKKARFIKDFGLTDYDASVLTAEVEAAAYFEAVAKGRDGKMAANWVINELFGRLKKEDHDITESPVSPAQLGGIIDLIAKGDISGKIAKDLFEIVYKEGGDPAEIVEARGMKQVTDTGAIEAAVDEIIAANPAQVEKAKQNPKLAGWFVGQVMKATGGKANPKAVNEIVSARLGL</sequence>
<dbReference type="InterPro" id="IPR042114">
    <property type="entry name" value="GatB_C_1"/>
</dbReference>
<accession>A0A1H6TSX8</accession>
<dbReference type="GO" id="GO:0050567">
    <property type="term" value="F:glutaminyl-tRNA synthase (glutamine-hydrolyzing) activity"/>
    <property type="evidence" value="ECO:0007669"/>
    <property type="project" value="UniProtKB-UniRule"/>
</dbReference>
<dbReference type="GO" id="GO:0006412">
    <property type="term" value="P:translation"/>
    <property type="evidence" value="ECO:0007669"/>
    <property type="project" value="UniProtKB-UniRule"/>
</dbReference>
<dbReference type="Gene3D" id="1.10.150.380">
    <property type="entry name" value="GatB domain, N-terminal subdomain"/>
    <property type="match status" value="1"/>
</dbReference>
<keyword evidence="7 11" id="KW-0648">Protein biosynthesis</keyword>
<dbReference type="InterPro" id="IPR004413">
    <property type="entry name" value="GatB"/>
</dbReference>
<dbReference type="InterPro" id="IPR017959">
    <property type="entry name" value="Asn/Gln-tRNA_amidoTrfase_suB/E"/>
</dbReference>
<dbReference type="Pfam" id="PF02934">
    <property type="entry name" value="GatB_N"/>
    <property type="match status" value="1"/>
</dbReference>
<evidence type="ECO:0000256" key="6">
    <source>
        <dbReference type="ARBA" id="ARBA00022840"/>
    </source>
</evidence>
<keyword evidence="13" id="KW-0808">Transferase</keyword>
<dbReference type="SUPFAM" id="SSF55931">
    <property type="entry name" value="Glutamine synthetase/guanido kinase"/>
    <property type="match status" value="1"/>
</dbReference>
<dbReference type="InterPro" id="IPR003789">
    <property type="entry name" value="Asn/Gln_tRNA_amidoTrase-B-like"/>
</dbReference>
<evidence type="ECO:0000256" key="9">
    <source>
        <dbReference type="ARBA" id="ARBA00047380"/>
    </source>
</evidence>
<evidence type="ECO:0000256" key="3">
    <source>
        <dbReference type="ARBA" id="ARBA00016923"/>
    </source>
</evidence>
<dbReference type="GO" id="GO:0050566">
    <property type="term" value="F:asparaginyl-tRNA synthase (glutamine-hydrolyzing) activity"/>
    <property type="evidence" value="ECO:0007669"/>
    <property type="project" value="RHEA"/>
</dbReference>
<dbReference type="PANTHER" id="PTHR11659">
    <property type="entry name" value="GLUTAMYL-TRNA GLN AMIDOTRANSFERASE SUBUNIT B MITOCHONDRIAL AND PROKARYOTIC PET112-RELATED"/>
    <property type="match status" value="1"/>
</dbReference>
<organism evidence="13 14">
    <name type="scientific">Cribrihabitans marinus</name>
    <dbReference type="NCBI Taxonomy" id="1227549"/>
    <lineage>
        <taxon>Bacteria</taxon>
        <taxon>Pseudomonadati</taxon>
        <taxon>Pseudomonadota</taxon>
        <taxon>Alphaproteobacteria</taxon>
        <taxon>Rhodobacterales</taxon>
        <taxon>Paracoccaceae</taxon>
        <taxon>Cribrihabitans</taxon>
    </lineage>
</organism>
<dbReference type="PANTHER" id="PTHR11659:SF0">
    <property type="entry name" value="GLUTAMYL-TRNA(GLN) AMIDOTRANSFERASE SUBUNIT B, MITOCHONDRIAL"/>
    <property type="match status" value="1"/>
</dbReference>
<evidence type="ECO:0000256" key="2">
    <source>
        <dbReference type="ARBA" id="ARBA00011123"/>
    </source>
</evidence>
<comment type="function">
    <text evidence="8 11">Allows the formation of correctly charged Asn-tRNA(Asn) or Gln-tRNA(Gln) through the transamidation of misacylated Asp-tRNA(Asn) or Glu-tRNA(Gln) in organisms which lack either or both of asparaginyl-tRNA or glutaminyl-tRNA synthetases. The reaction takes place in the presence of glutamine and ATP through an activated phospho-Asp-tRNA(Asn) or phospho-Glu-tRNA(Gln).</text>
</comment>
<evidence type="ECO:0000256" key="7">
    <source>
        <dbReference type="ARBA" id="ARBA00022917"/>
    </source>
</evidence>
<dbReference type="Pfam" id="PF02637">
    <property type="entry name" value="GatB_Yqey"/>
    <property type="match status" value="1"/>
</dbReference>
<dbReference type="GO" id="GO:0016740">
    <property type="term" value="F:transferase activity"/>
    <property type="evidence" value="ECO:0007669"/>
    <property type="project" value="UniProtKB-KW"/>
</dbReference>
<evidence type="ECO:0000256" key="1">
    <source>
        <dbReference type="ARBA" id="ARBA00005306"/>
    </source>
</evidence>
<dbReference type="InterPro" id="IPR018027">
    <property type="entry name" value="Asn/Gln_amidotransferase"/>
</dbReference>
<evidence type="ECO:0000259" key="12">
    <source>
        <dbReference type="SMART" id="SM00845"/>
    </source>
</evidence>
<evidence type="ECO:0000256" key="5">
    <source>
        <dbReference type="ARBA" id="ARBA00022741"/>
    </source>
</evidence>
<dbReference type="EC" id="6.3.5.-" evidence="11"/>
<dbReference type="NCBIfam" id="TIGR00133">
    <property type="entry name" value="gatB"/>
    <property type="match status" value="1"/>
</dbReference>
<dbReference type="HAMAP" id="MF_00121">
    <property type="entry name" value="GatB"/>
    <property type="match status" value="1"/>
</dbReference>
<evidence type="ECO:0000256" key="4">
    <source>
        <dbReference type="ARBA" id="ARBA00022598"/>
    </source>
</evidence>
<comment type="catalytic activity">
    <reaction evidence="10 11">
        <text>L-glutamyl-tRNA(Gln) + L-glutamine + ATP + H2O = L-glutaminyl-tRNA(Gln) + L-glutamate + ADP + phosphate + H(+)</text>
        <dbReference type="Rhea" id="RHEA:17521"/>
        <dbReference type="Rhea" id="RHEA-COMP:9681"/>
        <dbReference type="Rhea" id="RHEA-COMP:9684"/>
        <dbReference type="ChEBI" id="CHEBI:15377"/>
        <dbReference type="ChEBI" id="CHEBI:15378"/>
        <dbReference type="ChEBI" id="CHEBI:29985"/>
        <dbReference type="ChEBI" id="CHEBI:30616"/>
        <dbReference type="ChEBI" id="CHEBI:43474"/>
        <dbReference type="ChEBI" id="CHEBI:58359"/>
        <dbReference type="ChEBI" id="CHEBI:78520"/>
        <dbReference type="ChEBI" id="CHEBI:78521"/>
        <dbReference type="ChEBI" id="CHEBI:456216"/>
    </reaction>
</comment>
<dbReference type="InterPro" id="IPR023168">
    <property type="entry name" value="GatB_Yqey_C_2"/>
</dbReference>
<keyword evidence="4 11" id="KW-0436">Ligase</keyword>
<dbReference type="FunFam" id="1.10.150.380:FF:000001">
    <property type="entry name" value="Aspartyl/glutamyl-tRNA(Asn/Gln) amidotransferase subunit B"/>
    <property type="match status" value="1"/>
</dbReference>
<proteinExistence type="inferred from homology"/>
<dbReference type="SUPFAM" id="SSF89095">
    <property type="entry name" value="GatB/YqeY motif"/>
    <property type="match status" value="1"/>
</dbReference>
<dbReference type="GO" id="GO:0070681">
    <property type="term" value="P:glutaminyl-tRNAGln biosynthesis via transamidation"/>
    <property type="evidence" value="ECO:0007669"/>
    <property type="project" value="TreeGrafter"/>
</dbReference>
<feature type="domain" description="Asn/Gln amidotransferase" evidence="12">
    <location>
        <begin position="356"/>
        <end position="501"/>
    </location>
</feature>
<keyword evidence="14" id="KW-1185">Reference proteome</keyword>
<comment type="subunit">
    <text evidence="2 11">Heterotrimer of A, B and C subunits.</text>
</comment>
<gene>
    <name evidence="11" type="primary">gatB</name>
    <name evidence="13" type="ORF">SAMN05444007_102354</name>
</gene>
<evidence type="ECO:0000256" key="10">
    <source>
        <dbReference type="ARBA" id="ARBA00047913"/>
    </source>
</evidence>
<evidence type="ECO:0000256" key="8">
    <source>
        <dbReference type="ARBA" id="ARBA00024799"/>
    </source>
</evidence>
<dbReference type="AlphaFoldDB" id="A0A1H6TSX8"/>
<dbReference type="NCBIfam" id="NF004015">
    <property type="entry name" value="PRK05477.1-5"/>
    <property type="match status" value="1"/>
</dbReference>
<evidence type="ECO:0000256" key="11">
    <source>
        <dbReference type="HAMAP-Rule" id="MF_00121"/>
    </source>
</evidence>
<dbReference type="FunFam" id="1.10.10.410:FF:000001">
    <property type="entry name" value="Aspartyl/glutamyl-tRNA(Asn/Gln) amidotransferase subunit B"/>
    <property type="match status" value="1"/>
</dbReference>
<dbReference type="NCBIfam" id="NF004014">
    <property type="entry name" value="PRK05477.1-4"/>
    <property type="match status" value="1"/>
</dbReference>
<dbReference type="OrthoDB" id="9804078at2"/>
<protein>
    <recommendedName>
        <fullName evidence="3 11">Aspartyl/glutamyl-tRNA(Asn/Gln) amidotransferase subunit B</fullName>
        <shortName evidence="11">Asp/Glu-ADT subunit B</shortName>
        <ecNumber evidence="11">6.3.5.-</ecNumber>
    </recommendedName>
</protein>
<dbReference type="Gene3D" id="1.10.10.410">
    <property type="match status" value="1"/>
</dbReference>
<dbReference type="RefSeq" id="WP_092362846.1">
    <property type="nucleotide sequence ID" value="NZ_BMGV01000002.1"/>
</dbReference>
<keyword evidence="5 11" id="KW-0547">Nucleotide-binding</keyword>
<keyword evidence="6 11" id="KW-0067">ATP-binding</keyword>
<comment type="similarity">
    <text evidence="1 11">Belongs to the GatB/GatE family. GatB subfamily.</text>
</comment>
<dbReference type="EMBL" id="FNYD01000002">
    <property type="protein sequence ID" value="SEI78812.1"/>
    <property type="molecule type" value="Genomic_DNA"/>
</dbReference>
<dbReference type="InterPro" id="IPR014746">
    <property type="entry name" value="Gln_synth/guanido_kin_cat_dom"/>
</dbReference>
<evidence type="ECO:0000313" key="14">
    <source>
        <dbReference type="Proteomes" id="UP000199379"/>
    </source>
</evidence>
<dbReference type="GO" id="GO:0005524">
    <property type="term" value="F:ATP binding"/>
    <property type="evidence" value="ECO:0007669"/>
    <property type="project" value="UniProtKB-KW"/>
</dbReference>
<reference evidence="13 14" key="1">
    <citation type="submission" date="2016-10" db="EMBL/GenBank/DDBJ databases">
        <authorList>
            <person name="de Groot N.N."/>
        </authorList>
    </citation>
    <scope>NUCLEOTIDE SEQUENCE [LARGE SCALE GENOMIC DNA]</scope>
    <source>
        <strain evidence="13 14">DSM 29340</strain>
    </source>
</reference>
<evidence type="ECO:0000313" key="13">
    <source>
        <dbReference type="EMBL" id="SEI78812.1"/>
    </source>
</evidence>
<comment type="catalytic activity">
    <reaction evidence="9 11">
        <text>L-aspartyl-tRNA(Asn) + L-glutamine + ATP + H2O = L-asparaginyl-tRNA(Asn) + L-glutamate + ADP + phosphate + 2 H(+)</text>
        <dbReference type="Rhea" id="RHEA:14513"/>
        <dbReference type="Rhea" id="RHEA-COMP:9674"/>
        <dbReference type="Rhea" id="RHEA-COMP:9677"/>
        <dbReference type="ChEBI" id="CHEBI:15377"/>
        <dbReference type="ChEBI" id="CHEBI:15378"/>
        <dbReference type="ChEBI" id="CHEBI:29985"/>
        <dbReference type="ChEBI" id="CHEBI:30616"/>
        <dbReference type="ChEBI" id="CHEBI:43474"/>
        <dbReference type="ChEBI" id="CHEBI:58359"/>
        <dbReference type="ChEBI" id="CHEBI:78515"/>
        <dbReference type="ChEBI" id="CHEBI:78516"/>
        <dbReference type="ChEBI" id="CHEBI:456216"/>
    </reaction>
</comment>